<evidence type="ECO:0000313" key="3">
    <source>
        <dbReference type="EMBL" id="SDE19217.1"/>
    </source>
</evidence>
<keyword evidence="1" id="KW-0732">Signal</keyword>
<dbReference type="SMART" id="SM00062">
    <property type="entry name" value="PBPb"/>
    <property type="match status" value="1"/>
</dbReference>
<accession>A0A1G7AXB6</accession>
<name>A0A1G7AXB6_9PROT</name>
<gene>
    <name evidence="3" type="ORF">SAMN05421720_104122</name>
</gene>
<dbReference type="OrthoDB" id="9791339at2"/>
<dbReference type="SUPFAM" id="SSF53850">
    <property type="entry name" value="Periplasmic binding protein-like II"/>
    <property type="match status" value="1"/>
</dbReference>
<organism evidence="3 4">
    <name type="scientific">Rhodospira trueperi</name>
    <dbReference type="NCBI Taxonomy" id="69960"/>
    <lineage>
        <taxon>Bacteria</taxon>
        <taxon>Pseudomonadati</taxon>
        <taxon>Pseudomonadota</taxon>
        <taxon>Alphaproteobacteria</taxon>
        <taxon>Rhodospirillales</taxon>
        <taxon>Rhodospirillaceae</taxon>
        <taxon>Rhodospira</taxon>
    </lineage>
</organism>
<feature type="domain" description="Solute-binding protein family 3/N-terminal" evidence="2">
    <location>
        <begin position="55"/>
        <end position="279"/>
    </location>
</feature>
<dbReference type="Proteomes" id="UP000199412">
    <property type="component" value="Unassembled WGS sequence"/>
</dbReference>
<proteinExistence type="predicted"/>
<dbReference type="Pfam" id="PF00497">
    <property type="entry name" value="SBP_bac_3"/>
    <property type="match status" value="1"/>
</dbReference>
<dbReference type="CDD" id="cd13530">
    <property type="entry name" value="PBP2_peptides_like"/>
    <property type="match status" value="1"/>
</dbReference>
<keyword evidence="4" id="KW-1185">Reference proteome</keyword>
<dbReference type="Gene3D" id="3.40.190.10">
    <property type="entry name" value="Periplasmic binding protein-like II"/>
    <property type="match status" value="2"/>
</dbReference>
<evidence type="ECO:0000259" key="2">
    <source>
        <dbReference type="SMART" id="SM00062"/>
    </source>
</evidence>
<protein>
    <submittedName>
        <fullName evidence="3">ABC-type amino acid transport substrate-binding protein</fullName>
    </submittedName>
</protein>
<dbReference type="InterPro" id="IPR001638">
    <property type="entry name" value="Solute-binding_3/MltF_N"/>
</dbReference>
<reference evidence="3 4" key="1">
    <citation type="submission" date="2016-10" db="EMBL/GenBank/DDBJ databases">
        <authorList>
            <person name="de Groot N.N."/>
        </authorList>
    </citation>
    <scope>NUCLEOTIDE SEQUENCE [LARGE SCALE GENOMIC DNA]</scope>
    <source>
        <strain evidence="3 4">ATCC 700224</strain>
    </source>
</reference>
<evidence type="ECO:0000256" key="1">
    <source>
        <dbReference type="ARBA" id="ARBA00022729"/>
    </source>
</evidence>
<dbReference type="PANTHER" id="PTHR35936:SF17">
    <property type="entry name" value="ARGININE-BINDING EXTRACELLULAR PROTEIN ARTP"/>
    <property type="match status" value="1"/>
</dbReference>
<sequence length="284" mass="31554">MIVFGSNPRHDADRAVRLTGLFVIALIALTLVASLSPPARAADDDRLARIEASGTLRVCIWPDYYFITFRNPRTGDLEGIDIDMARAFADDLGADLEVVDSSFAELVASMTEDRCDIAMHGVGVRADRAEHMDFSEPYLVSGIYAVTSLEHPTVKTWDDIDQPGIIVVVQKGTYMEPVMRTYLKRANLTVVDAFLAREQEVMSGRADVFMTDYPYGRRMADLTDWARLLAPEEPLAPTPYAYAVPKGEPAWLERVNMFVRAVKADGRLRAVAERNGLLPILATE</sequence>
<dbReference type="STRING" id="69960.SAMN05421720_104122"/>
<evidence type="ECO:0000313" key="4">
    <source>
        <dbReference type="Proteomes" id="UP000199412"/>
    </source>
</evidence>
<dbReference type="EMBL" id="FNAP01000004">
    <property type="protein sequence ID" value="SDE19217.1"/>
    <property type="molecule type" value="Genomic_DNA"/>
</dbReference>
<dbReference type="AlphaFoldDB" id="A0A1G7AXB6"/>
<dbReference type="PANTHER" id="PTHR35936">
    <property type="entry name" value="MEMBRANE-BOUND LYTIC MUREIN TRANSGLYCOSYLASE F"/>
    <property type="match status" value="1"/>
</dbReference>